<accession>A0ABR1PQT0</accession>
<organism evidence="1 2">
    <name type="scientific">Diaporthe eres</name>
    <name type="common">Phomopsis oblonga</name>
    <dbReference type="NCBI Taxonomy" id="83184"/>
    <lineage>
        <taxon>Eukaryota</taxon>
        <taxon>Fungi</taxon>
        <taxon>Dikarya</taxon>
        <taxon>Ascomycota</taxon>
        <taxon>Pezizomycotina</taxon>
        <taxon>Sordariomycetes</taxon>
        <taxon>Sordariomycetidae</taxon>
        <taxon>Diaporthales</taxon>
        <taxon>Diaporthaceae</taxon>
        <taxon>Diaporthe</taxon>
        <taxon>Diaporthe eres species complex</taxon>
    </lineage>
</organism>
<reference evidence="1 2" key="1">
    <citation type="submission" date="2024-02" db="EMBL/GenBank/DDBJ databases">
        <title>De novo assembly and annotation of 12 fungi associated with fruit tree decline syndrome in Ontario, Canada.</title>
        <authorList>
            <person name="Sulman M."/>
            <person name="Ellouze W."/>
            <person name="Ilyukhin E."/>
        </authorList>
    </citation>
    <scope>NUCLEOTIDE SEQUENCE [LARGE SCALE GENOMIC DNA]</scope>
    <source>
        <strain evidence="1 2">M169</strain>
    </source>
</reference>
<protein>
    <recommendedName>
        <fullName evidence="3">RRM domain-containing protein</fullName>
    </recommendedName>
</protein>
<sequence>MNSLPIPPISQPDELIRMQDINMDSIYQLRNPSDNNAALWVKNLPQGCTIRQLIRAITSVGPTGRILFSKILPPERPGQQWGAKVVFATREEAQRLRELAQKNKFFMEGRLVWADWNWVFSSSFLALEPITRVLIIEGPIRFVNICNLDRMFNKKLKRFDTEEVTFQELPTGADGVPRGSIVWRFGSWYDQAEVAVQQLEARYPGIVEVRYGLDPCAFPAPDDFLP</sequence>
<dbReference type="InterPro" id="IPR012677">
    <property type="entry name" value="Nucleotide-bd_a/b_plait_sf"/>
</dbReference>
<proteinExistence type="predicted"/>
<keyword evidence="2" id="KW-1185">Reference proteome</keyword>
<dbReference type="SUPFAM" id="SSF54928">
    <property type="entry name" value="RNA-binding domain, RBD"/>
    <property type="match status" value="1"/>
</dbReference>
<dbReference type="Proteomes" id="UP001430848">
    <property type="component" value="Unassembled WGS sequence"/>
</dbReference>
<comment type="caution">
    <text evidence="1">The sequence shown here is derived from an EMBL/GenBank/DDBJ whole genome shotgun (WGS) entry which is preliminary data.</text>
</comment>
<evidence type="ECO:0008006" key="3">
    <source>
        <dbReference type="Google" id="ProtNLM"/>
    </source>
</evidence>
<dbReference type="EMBL" id="JAKNSF020000001">
    <property type="protein sequence ID" value="KAK7742884.1"/>
    <property type="molecule type" value="Genomic_DNA"/>
</dbReference>
<evidence type="ECO:0000313" key="2">
    <source>
        <dbReference type="Proteomes" id="UP001430848"/>
    </source>
</evidence>
<dbReference type="Gene3D" id="3.30.70.330">
    <property type="match status" value="1"/>
</dbReference>
<gene>
    <name evidence="1" type="ORF">SLS63_000452</name>
</gene>
<evidence type="ECO:0000313" key="1">
    <source>
        <dbReference type="EMBL" id="KAK7742884.1"/>
    </source>
</evidence>
<dbReference type="CDD" id="cd00590">
    <property type="entry name" value="RRM_SF"/>
    <property type="match status" value="1"/>
</dbReference>
<name>A0ABR1PQT0_DIAER</name>
<dbReference type="InterPro" id="IPR035979">
    <property type="entry name" value="RBD_domain_sf"/>
</dbReference>